<name>A0A5C7H8D6_9ROSI</name>
<keyword evidence="3" id="KW-1185">Reference proteome</keyword>
<dbReference type="AlphaFoldDB" id="A0A5C7H8D6"/>
<feature type="compositionally biased region" description="Basic and acidic residues" evidence="1">
    <location>
        <begin position="1"/>
        <end position="18"/>
    </location>
</feature>
<reference evidence="3" key="1">
    <citation type="journal article" date="2019" name="Gigascience">
        <title>De novo genome assembly of the endangered Acer yangbiense, a plant species with extremely small populations endemic to Yunnan Province, China.</title>
        <authorList>
            <person name="Yang J."/>
            <person name="Wariss H.M."/>
            <person name="Tao L."/>
            <person name="Zhang R."/>
            <person name="Yun Q."/>
            <person name="Hollingsworth P."/>
            <person name="Dao Z."/>
            <person name="Luo G."/>
            <person name="Guo H."/>
            <person name="Ma Y."/>
            <person name="Sun W."/>
        </authorList>
    </citation>
    <scope>NUCLEOTIDE SEQUENCE [LARGE SCALE GENOMIC DNA]</scope>
    <source>
        <strain evidence="3">cv. Malutang</strain>
    </source>
</reference>
<evidence type="ECO:0000313" key="2">
    <source>
        <dbReference type="EMBL" id="TXG53278.1"/>
    </source>
</evidence>
<accession>A0A5C7H8D6</accession>
<sequence>MVKKVIPEKKEGGSDKKTSMNKVSKPKIGRMAWINYFALECKKKDDNGKSNVIYSYNNHEVKLEKHGIRYHTKRRPNFENRMWVKLQPQMCQLSNLSIALTTSPTTLTSPQRLKKSLAQEIMLAIKIKP</sequence>
<comment type="caution">
    <text evidence="2">The sequence shown here is derived from an EMBL/GenBank/DDBJ whole genome shotgun (WGS) entry which is preliminary data.</text>
</comment>
<gene>
    <name evidence="2" type="ORF">EZV62_022447</name>
</gene>
<dbReference type="EMBL" id="VAHF01000010">
    <property type="protein sequence ID" value="TXG53278.1"/>
    <property type="molecule type" value="Genomic_DNA"/>
</dbReference>
<dbReference type="Proteomes" id="UP000323000">
    <property type="component" value="Chromosome 10"/>
</dbReference>
<evidence type="ECO:0000313" key="3">
    <source>
        <dbReference type="Proteomes" id="UP000323000"/>
    </source>
</evidence>
<protein>
    <submittedName>
        <fullName evidence="2">Uncharacterized protein</fullName>
    </submittedName>
</protein>
<proteinExistence type="predicted"/>
<organism evidence="2 3">
    <name type="scientific">Acer yangbiense</name>
    <dbReference type="NCBI Taxonomy" id="1000413"/>
    <lineage>
        <taxon>Eukaryota</taxon>
        <taxon>Viridiplantae</taxon>
        <taxon>Streptophyta</taxon>
        <taxon>Embryophyta</taxon>
        <taxon>Tracheophyta</taxon>
        <taxon>Spermatophyta</taxon>
        <taxon>Magnoliopsida</taxon>
        <taxon>eudicotyledons</taxon>
        <taxon>Gunneridae</taxon>
        <taxon>Pentapetalae</taxon>
        <taxon>rosids</taxon>
        <taxon>malvids</taxon>
        <taxon>Sapindales</taxon>
        <taxon>Sapindaceae</taxon>
        <taxon>Hippocastanoideae</taxon>
        <taxon>Acereae</taxon>
        <taxon>Acer</taxon>
    </lineage>
</organism>
<evidence type="ECO:0000256" key="1">
    <source>
        <dbReference type="SAM" id="MobiDB-lite"/>
    </source>
</evidence>
<feature type="region of interest" description="Disordered" evidence="1">
    <location>
        <begin position="1"/>
        <end position="22"/>
    </location>
</feature>